<comment type="caution">
    <text evidence="2">The sequence shown here is derived from an EMBL/GenBank/DDBJ whole genome shotgun (WGS) entry which is preliminary data.</text>
</comment>
<keyword evidence="1" id="KW-1133">Transmembrane helix</keyword>
<dbReference type="EMBL" id="JAPDDS010000002">
    <property type="protein sequence ID" value="MCW1883819.1"/>
    <property type="molecule type" value="Genomic_DNA"/>
</dbReference>
<evidence type="ECO:0000313" key="2">
    <source>
        <dbReference type="EMBL" id="MCW1883819.1"/>
    </source>
</evidence>
<accession>A0ABT3FKV5</accession>
<evidence type="ECO:0000256" key="1">
    <source>
        <dbReference type="SAM" id="Phobius"/>
    </source>
</evidence>
<keyword evidence="1" id="KW-0472">Membrane</keyword>
<evidence type="ECO:0008006" key="4">
    <source>
        <dbReference type="Google" id="ProtNLM"/>
    </source>
</evidence>
<reference evidence="2 3" key="1">
    <citation type="submission" date="2022-10" db="EMBL/GenBank/DDBJ databases">
        <title>Luteolibacter flavescens strain MCCC 1K03193, whole genome shotgun sequencing project.</title>
        <authorList>
            <person name="Zhao G."/>
            <person name="Shen L."/>
        </authorList>
    </citation>
    <scope>NUCLEOTIDE SEQUENCE [LARGE SCALE GENOMIC DNA]</scope>
    <source>
        <strain evidence="2 3">MCCC 1K03193</strain>
    </source>
</reference>
<sequence>MSRVEGLEKNMRPFPLLALWTAFEVVGGIFSIMGCIAFLMAFGNLVWSYLQPQYRAIEALIAQSGEPRNPRVVLLSELFFNSLIAGAFTVLVGLAFPPAAPLAFAGGLEFQFRKMRRKSGTEVQPIQWRYPLVKAIIQVACGIAFFALALLFIEGLR</sequence>
<feature type="transmembrane region" description="Helical" evidence="1">
    <location>
        <begin position="83"/>
        <end position="110"/>
    </location>
</feature>
<dbReference type="Proteomes" id="UP001207930">
    <property type="component" value="Unassembled WGS sequence"/>
</dbReference>
<feature type="transmembrane region" description="Helical" evidence="1">
    <location>
        <begin position="131"/>
        <end position="153"/>
    </location>
</feature>
<gene>
    <name evidence="2" type="ORF">OKA04_03705</name>
</gene>
<keyword evidence="3" id="KW-1185">Reference proteome</keyword>
<protein>
    <recommendedName>
        <fullName evidence="4">Transmembrane protein</fullName>
    </recommendedName>
</protein>
<name>A0ABT3FKV5_9BACT</name>
<dbReference type="RefSeq" id="WP_264499781.1">
    <property type="nucleotide sequence ID" value="NZ_JAPDDS010000002.1"/>
</dbReference>
<dbReference type="PROSITE" id="PS51257">
    <property type="entry name" value="PROKAR_LIPOPROTEIN"/>
    <property type="match status" value="1"/>
</dbReference>
<keyword evidence="1" id="KW-0812">Transmembrane</keyword>
<evidence type="ECO:0000313" key="3">
    <source>
        <dbReference type="Proteomes" id="UP001207930"/>
    </source>
</evidence>
<feature type="transmembrane region" description="Helical" evidence="1">
    <location>
        <begin position="16"/>
        <end position="42"/>
    </location>
</feature>
<organism evidence="2 3">
    <name type="scientific">Luteolibacter flavescens</name>
    <dbReference type="NCBI Taxonomy" id="1859460"/>
    <lineage>
        <taxon>Bacteria</taxon>
        <taxon>Pseudomonadati</taxon>
        <taxon>Verrucomicrobiota</taxon>
        <taxon>Verrucomicrobiia</taxon>
        <taxon>Verrucomicrobiales</taxon>
        <taxon>Verrucomicrobiaceae</taxon>
        <taxon>Luteolibacter</taxon>
    </lineage>
</organism>
<proteinExistence type="predicted"/>